<evidence type="ECO:0000259" key="2">
    <source>
        <dbReference type="PROSITE" id="PS50943"/>
    </source>
</evidence>
<feature type="domain" description="HTH cro/C1-type" evidence="2">
    <location>
        <begin position="5"/>
        <end position="59"/>
    </location>
</feature>
<keyword evidence="4" id="KW-1185">Reference proteome</keyword>
<dbReference type="SMART" id="SM00530">
    <property type="entry name" value="HTH_XRE"/>
    <property type="match status" value="1"/>
</dbReference>
<organism evidence="3 4">
    <name type="scientific">Convivina praedatoris</name>
    <dbReference type="NCBI Taxonomy" id="2880963"/>
    <lineage>
        <taxon>Bacteria</taxon>
        <taxon>Bacillati</taxon>
        <taxon>Bacillota</taxon>
        <taxon>Bacilli</taxon>
        <taxon>Lactobacillales</taxon>
        <taxon>Lactobacillaceae</taxon>
        <taxon>Convivina</taxon>
    </lineage>
</organism>
<dbReference type="SUPFAM" id="SSF47413">
    <property type="entry name" value="lambda repressor-like DNA-binding domains"/>
    <property type="match status" value="1"/>
</dbReference>
<evidence type="ECO:0000313" key="3">
    <source>
        <dbReference type="EMBL" id="CAH1851263.1"/>
    </source>
</evidence>
<comment type="caution">
    <text evidence="3">The sequence shown here is derived from an EMBL/GenBank/DDBJ whole genome shotgun (WGS) entry which is preliminary data.</text>
</comment>
<dbReference type="PANTHER" id="PTHR46558">
    <property type="entry name" value="TRACRIPTIONAL REGULATORY PROTEIN-RELATED-RELATED"/>
    <property type="match status" value="1"/>
</dbReference>
<sequence length="65" mass="7667">MKNNIQQLRKEHQITQAQLADQLEVSRQTIIALEKGKYTASLLLAYRIAHFFNQSIEDIFIYEDQ</sequence>
<dbReference type="PROSITE" id="PS50943">
    <property type="entry name" value="HTH_CROC1"/>
    <property type="match status" value="1"/>
</dbReference>
<dbReference type="PANTHER" id="PTHR46558:SF4">
    <property type="entry name" value="DNA-BIDING PHAGE PROTEIN"/>
    <property type="match status" value="1"/>
</dbReference>
<dbReference type="InterPro" id="IPR010982">
    <property type="entry name" value="Lambda_DNA-bd_dom_sf"/>
</dbReference>
<keyword evidence="1" id="KW-0238">DNA-binding</keyword>
<evidence type="ECO:0000256" key="1">
    <source>
        <dbReference type="ARBA" id="ARBA00023125"/>
    </source>
</evidence>
<dbReference type="InterPro" id="IPR001387">
    <property type="entry name" value="Cro/C1-type_HTH"/>
</dbReference>
<gene>
    <name evidence="3" type="ORF">LMG032447_00303</name>
</gene>
<name>A0ABM9D2Q3_9LACO</name>
<dbReference type="CDD" id="cd00093">
    <property type="entry name" value="HTH_XRE"/>
    <property type="match status" value="1"/>
</dbReference>
<dbReference type="Proteomes" id="UP000838102">
    <property type="component" value="Unassembled WGS sequence"/>
</dbReference>
<dbReference type="RefSeq" id="WP_248705754.1">
    <property type="nucleotide sequence ID" value="NZ_CAKOET010000001.1"/>
</dbReference>
<evidence type="ECO:0000313" key="4">
    <source>
        <dbReference type="Proteomes" id="UP000838102"/>
    </source>
</evidence>
<reference evidence="3" key="1">
    <citation type="submission" date="2022-03" db="EMBL/GenBank/DDBJ databases">
        <authorList>
            <person name="Hettiarachchi G."/>
        </authorList>
    </citation>
    <scope>NUCLEOTIDE SEQUENCE</scope>
    <source>
        <strain evidence="3">LMG 32447</strain>
    </source>
</reference>
<dbReference type="Pfam" id="PF01381">
    <property type="entry name" value="HTH_3"/>
    <property type="match status" value="1"/>
</dbReference>
<protein>
    <recommendedName>
        <fullName evidence="2">HTH cro/C1-type domain-containing protein</fullName>
    </recommendedName>
</protein>
<accession>A0ABM9D2Q3</accession>
<proteinExistence type="predicted"/>
<dbReference type="Gene3D" id="1.10.260.40">
    <property type="entry name" value="lambda repressor-like DNA-binding domains"/>
    <property type="match status" value="1"/>
</dbReference>
<dbReference type="EMBL" id="CAKOEU010000001">
    <property type="protein sequence ID" value="CAH1851263.1"/>
    <property type="molecule type" value="Genomic_DNA"/>
</dbReference>